<dbReference type="EC" id="3.1.2.4" evidence="2"/>
<dbReference type="PANTHER" id="PTHR43176:SF3">
    <property type="entry name" value="3-HYDROXYISOBUTYRYL-COA HYDROLASE, MITOCHONDRIAL"/>
    <property type="match status" value="1"/>
</dbReference>
<dbReference type="InterPro" id="IPR045004">
    <property type="entry name" value="ECH_dom"/>
</dbReference>
<keyword evidence="3 5" id="KW-0378">Hydrolase</keyword>
<protein>
    <recommendedName>
        <fullName evidence="2">3-hydroxyisobutyryl-CoA hydrolase</fullName>
        <ecNumber evidence="2">3.1.2.4</ecNumber>
    </recommendedName>
</protein>
<dbReference type="FunCoup" id="A0A1Z5JAX9">
    <property type="interactions" value="395"/>
</dbReference>
<dbReference type="OrthoDB" id="1737613at2759"/>
<dbReference type="Gene3D" id="3.90.226.10">
    <property type="entry name" value="2-enoyl-CoA Hydratase, Chain A, domain 1"/>
    <property type="match status" value="1"/>
</dbReference>
<reference evidence="5 6" key="1">
    <citation type="journal article" date="2015" name="Plant Cell">
        <title>Oil accumulation by the oleaginous diatom Fistulifera solaris as revealed by the genome and transcriptome.</title>
        <authorList>
            <person name="Tanaka T."/>
            <person name="Maeda Y."/>
            <person name="Veluchamy A."/>
            <person name="Tanaka M."/>
            <person name="Abida H."/>
            <person name="Marechal E."/>
            <person name="Bowler C."/>
            <person name="Muto M."/>
            <person name="Sunaga Y."/>
            <person name="Tanaka M."/>
            <person name="Yoshino T."/>
            <person name="Taniguchi T."/>
            <person name="Fukuda Y."/>
            <person name="Nemoto M."/>
            <person name="Matsumoto M."/>
            <person name="Wong P.S."/>
            <person name="Aburatani S."/>
            <person name="Fujibuchi W."/>
        </authorList>
    </citation>
    <scope>NUCLEOTIDE SEQUENCE [LARGE SCALE GENOMIC DNA]</scope>
    <source>
        <strain evidence="5 6">JPCC DA0580</strain>
    </source>
</reference>
<dbReference type="Proteomes" id="UP000198406">
    <property type="component" value="Unassembled WGS sequence"/>
</dbReference>
<name>A0A1Z5JAX9_FISSO</name>
<comment type="catalytic activity">
    <reaction evidence="1">
        <text>3-hydroxy-2-methylpropanoyl-CoA + H2O = 3-hydroxy-2-methylpropanoate + CoA + H(+)</text>
        <dbReference type="Rhea" id="RHEA:20888"/>
        <dbReference type="ChEBI" id="CHEBI:11805"/>
        <dbReference type="ChEBI" id="CHEBI:15377"/>
        <dbReference type="ChEBI" id="CHEBI:15378"/>
        <dbReference type="ChEBI" id="CHEBI:57287"/>
        <dbReference type="ChEBI" id="CHEBI:57340"/>
        <dbReference type="EC" id="3.1.2.4"/>
    </reaction>
</comment>
<dbReference type="PANTHER" id="PTHR43176">
    <property type="entry name" value="3-HYDROXYISOBUTYRYL-COA HYDROLASE-RELATED"/>
    <property type="match status" value="1"/>
</dbReference>
<evidence type="ECO:0000256" key="2">
    <source>
        <dbReference type="ARBA" id="ARBA00011915"/>
    </source>
</evidence>
<dbReference type="SUPFAM" id="SSF52096">
    <property type="entry name" value="ClpP/crotonase"/>
    <property type="match status" value="1"/>
</dbReference>
<accession>A0A1Z5JAX9</accession>
<evidence type="ECO:0000259" key="4">
    <source>
        <dbReference type="Pfam" id="PF16113"/>
    </source>
</evidence>
<evidence type="ECO:0000256" key="3">
    <source>
        <dbReference type="ARBA" id="ARBA00022801"/>
    </source>
</evidence>
<evidence type="ECO:0000313" key="5">
    <source>
        <dbReference type="EMBL" id="GAX11119.1"/>
    </source>
</evidence>
<dbReference type="InterPro" id="IPR029045">
    <property type="entry name" value="ClpP/crotonase-like_dom_sf"/>
</dbReference>
<dbReference type="GO" id="GO:0006574">
    <property type="term" value="P:L-valine catabolic process"/>
    <property type="evidence" value="ECO:0007669"/>
    <property type="project" value="TreeGrafter"/>
</dbReference>
<dbReference type="GO" id="GO:0003860">
    <property type="term" value="F:3-hydroxyisobutyryl-CoA hydrolase activity"/>
    <property type="evidence" value="ECO:0007669"/>
    <property type="project" value="UniProtKB-EC"/>
</dbReference>
<dbReference type="CDD" id="cd06558">
    <property type="entry name" value="crotonase-like"/>
    <property type="match status" value="1"/>
</dbReference>
<sequence length="415" mass="45926">MRFTPHLLPSRSSNLGVLLLNNPKALNAVSLEMIHCMQDLLNEWVKQEDCPSGVLIKSSTEENKAPAFCAGGDIKRLYQIGLTEEAVGQGKPGLHSSEFFRQEYLLNNFLATLTTSSMAPYHKNPFPRCSQNPVVISFWDGIVMGGGVGISIYGKYRIATERTVFAMPETGIGLFPDVGTTFWMPRLLSPSLALYIALTGRRLMPADLIYTGLATHYVSSENLEQLEQELISASTKDYADPFGSVLDAFDETTNPPPDECSLAQDSKDIDNFFGNAKSVEDIMATLSGSDPDSFAGKTHSILSKMSPTSLKITMLGLERGAAATNISDALRMEYRMAQGCLRARESRRSDFYEGVRAALVDKDRNPCWNPASLQDVTEDHVESFFEPIEHELEFSGVEDQHKVLAARRIVNPYPY</sequence>
<dbReference type="InParanoid" id="A0A1Z5JAX9"/>
<feature type="domain" description="Enoyl-CoA hydratase/isomerase" evidence="4">
    <location>
        <begin position="16"/>
        <end position="119"/>
    </location>
</feature>
<dbReference type="Pfam" id="PF16113">
    <property type="entry name" value="ECH_2"/>
    <property type="match status" value="2"/>
</dbReference>
<proteinExistence type="predicted"/>
<keyword evidence="6" id="KW-1185">Reference proteome</keyword>
<evidence type="ECO:0000256" key="1">
    <source>
        <dbReference type="ARBA" id="ARBA00001709"/>
    </source>
</evidence>
<dbReference type="AlphaFoldDB" id="A0A1Z5JAX9"/>
<evidence type="ECO:0000313" key="6">
    <source>
        <dbReference type="Proteomes" id="UP000198406"/>
    </source>
</evidence>
<dbReference type="EMBL" id="BDSP01000036">
    <property type="protein sequence ID" value="GAX11119.1"/>
    <property type="molecule type" value="Genomic_DNA"/>
</dbReference>
<comment type="caution">
    <text evidence="5">The sequence shown here is derived from an EMBL/GenBank/DDBJ whole genome shotgun (WGS) entry which is preliminary data.</text>
</comment>
<dbReference type="NCBIfam" id="NF004127">
    <property type="entry name" value="PRK05617.1"/>
    <property type="match status" value="1"/>
</dbReference>
<feature type="domain" description="Enoyl-CoA hydratase/isomerase" evidence="4">
    <location>
        <begin position="135"/>
        <end position="385"/>
    </location>
</feature>
<dbReference type="InterPro" id="IPR032259">
    <property type="entry name" value="HIBYL-CoA-H"/>
</dbReference>
<gene>
    <name evidence="5" type="ORF">FisN_9Hu210</name>
</gene>
<organism evidence="5 6">
    <name type="scientific">Fistulifera solaris</name>
    <name type="common">Oleaginous diatom</name>
    <dbReference type="NCBI Taxonomy" id="1519565"/>
    <lineage>
        <taxon>Eukaryota</taxon>
        <taxon>Sar</taxon>
        <taxon>Stramenopiles</taxon>
        <taxon>Ochrophyta</taxon>
        <taxon>Bacillariophyta</taxon>
        <taxon>Bacillariophyceae</taxon>
        <taxon>Bacillariophycidae</taxon>
        <taxon>Naviculales</taxon>
        <taxon>Naviculaceae</taxon>
        <taxon>Fistulifera</taxon>
    </lineage>
</organism>